<keyword evidence="6" id="KW-1185">Reference proteome</keyword>
<comment type="caution">
    <text evidence="5">The sequence shown here is derived from an EMBL/GenBank/DDBJ whole genome shotgun (WGS) entry which is preliminary data.</text>
</comment>
<name>A0A1E5T695_9BACT</name>
<dbReference type="Proteomes" id="UP000095552">
    <property type="component" value="Unassembled WGS sequence"/>
</dbReference>
<evidence type="ECO:0000256" key="3">
    <source>
        <dbReference type="ARBA" id="ARBA00023082"/>
    </source>
</evidence>
<dbReference type="EMBL" id="MDGQ01000003">
    <property type="protein sequence ID" value="OEK06901.1"/>
    <property type="molecule type" value="Genomic_DNA"/>
</dbReference>
<accession>A0A1E5T695</accession>
<dbReference type="SUPFAM" id="SSF88946">
    <property type="entry name" value="Sigma2 domain of RNA polymerase sigma factors"/>
    <property type="match status" value="1"/>
</dbReference>
<dbReference type="NCBIfam" id="TIGR02937">
    <property type="entry name" value="sigma70-ECF"/>
    <property type="match status" value="1"/>
</dbReference>
<organism evidence="5 6">
    <name type="scientific">Roseivirga misakiensis</name>
    <dbReference type="NCBI Taxonomy" id="1563681"/>
    <lineage>
        <taxon>Bacteria</taxon>
        <taxon>Pseudomonadati</taxon>
        <taxon>Bacteroidota</taxon>
        <taxon>Cytophagia</taxon>
        <taxon>Cytophagales</taxon>
        <taxon>Roseivirgaceae</taxon>
        <taxon>Roseivirga</taxon>
    </lineage>
</organism>
<evidence type="ECO:0000256" key="2">
    <source>
        <dbReference type="ARBA" id="ARBA00023015"/>
    </source>
</evidence>
<dbReference type="Gene3D" id="1.10.1740.10">
    <property type="match status" value="1"/>
</dbReference>
<evidence type="ECO:0000256" key="4">
    <source>
        <dbReference type="ARBA" id="ARBA00023163"/>
    </source>
</evidence>
<dbReference type="InterPro" id="IPR039425">
    <property type="entry name" value="RNA_pol_sigma-70-like"/>
</dbReference>
<dbReference type="GO" id="GO:0016987">
    <property type="term" value="F:sigma factor activity"/>
    <property type="evidence" value="ECO:0007669"/>
    <property type="project" value="UniProtKB-KW"/>
</dbReference>
<dbReference type="InterPro" id="IPR014284">
    <property type="entry name" value="RNA_pol_sigma-70_dom"/>
</dbReference>
<dbReference type="Gene3D" id="1.10.10.10">
    <property type="entry name" value="Winged helix-like DNA-binding domain superfamily/Winged helix DNA-binding domain"/>
    <property type="match status" value="1"/>
</dbReference>
<evidence type="ECO:0008006" key="7">
    <source>
        <dbReference type="Google" id="ProtNLM"/>
    </source>
</evidence>
<protein>
    <recommendedName>
        <fullName evidence="7">RNA polymerase subunit sigma-70</fullName>
    </recommendedName>
</protein>
<proteinExistence type="inferred from homology"/>
<dbReference type="InterPro" id="IPR013325">
    <property type="entry name" value="RNA_pol_sigma_r2"/>
</dbReference>
<dbReference type="GO" id="GO:0006352">
    <property type="term" value="P:DNA-templated transcription initiation"/>
    <property type="evidence" value="ECO:0007669"/>
    <property type="project" value="InterPro"/>
</dbReference>
<dbReference type="InterPro" id="IPR013324">
    <property type="entry name" value="RNA_pol_sigma_r3/r4-like"/>
</dbReference>
<keyword evidence="2" id="KW-0805">Transcription regulation</keyword>
<sequence>MGEKEKSSKLVERILSVNPKKRSTALTQVYNECFPMVKRYIVKNNGSVEEAKDIFQETITIVYHNLIEQKYRGESALNKYIIGIARNLWLLKLRKKDVPTVTIDGQHSLTQEPDEKLDTHLVSYVLEHLNSGCRNILKWFYFETQSMEEIAKNLNLGSAQAAKTKKLRCMKKLASLIKEHGLEKHHFTL</sequence>
<dbReference type="OrthoDB" id="1099849at2"/>
<dbReference type="PANTHER" id="PTHR43133:SF46">
    <property type="entry name" value="RNA POLYMERASE SIGMA-70 FACTOR ECF SUBFAMILY"/>
    <property type="match status" value="1"/>
</dbReference>
<dbReference type="STRING" id="1563681.BFP71_04400"/>
<evidence type="ECO:0000313" key="6">
    <source>
        <dbReference type="Proteomes" id="UP000095552"/>
    </source>
</evidence>
<dbReference type="PANTHER" id="PTHR43133">
    <property type="entry name" value="RNA POLYMERASE ECF-TYPE SIGMA FACTO"/>
    <property type="match status" value="1"/>
</dbReference>
<reference evidence="5 6" key="1">
    <citation type="submission" date="2016-08" db="EMBL/GenBank/DDBJ databases">
        <title>Draft genome of Fabibacter sp. strain SK-8.</title>
        <authorList>
            <person name="Wong S.-K."/>
            <person name="Hamasaki K."/>
            <person name="Yoshizawa S."/>
        </authorList>
    </citation>
    <scope>NUCLEOTIDE SEQUENCE [LARGE SCALE GENOMIC DNA]</scope>
    <source>
        <strain evidence="5 6">SK-8</strain>
    </source>
</reference>
<evidence type="ECO:0000313" key="5">
    <source>
        <dbReference type="EMBL" id="OEK06901.1"/>
    </source>
</evidence>
<comment type="similarity">
    <text evidence="1">Belongs to the sigma-70 factor family. ECF subfamily.</text>
</comment>
<keyword evidence="4" id="KW-0804">Transcription</keyword>
<dbReference type="RefSeq" id="WP_069834213.1">
    <property type="nucleotide sequence ID" value="NZ_MDGQ01000003.1"/>
</dbReference>
<dbReference type="InterPro" id="IPR036388">
    <property type="entry name" value="WH-like_DNA-bd_sf"/>
</dbReference>
<keyword evidence="3" id="KW-0731">Sigma factor</keyword>
<dbReference type="AlphaFoldDB" id="A0A1E5T695"/>
<evidence type="ECO:0000256" key="1">
    <source>
        <dbReference type="ARBA" id="ARBA00010641"/>
    </source>
</evidence>
<dbReference type="SUPFAM" id="SSF88659">
    <property type="entry name" value="Sigma3 and sigma4 domains of RNA polymerase sigma factors"/>
    <property type="match status" value="1"/>
</dbReference>
<gene>
    <name evidence="5" type="ORF">BFP71_04400</name>
</gene>